<organism evidence="1 2">
    <name type="scientific">Tenacibaculum phage PTm5</name>
    <dbReference type="NCBI Taxonomy" id="2547426"/>
    <lineage>
        <taxon>Viruses</taxon>
        <taxon>Duplodnaviria</taxon>
        <taxon>Heunggongvirae</taxon>
        <taxon>Uroviricota</taxon>
        <taxon>Caudoviricetes</taxon>
        <taxon>Shirahamavirus</taxon>
        <taxon>Shirahamavirus PTm1</taxon>
    </lineage>
</organism>
<name>A0A5S9BZF0_9CAUD</name>
<evidence type="ECO:0000313" key="2">
    <source>
        <dbReference type="Proteomes" id="UP000424080"/>
    </source>
</evidence>
<evidence type="ECO:0000313" key="1">
    <source>
        <dbReference type="EMBL" id="BBI90859.1"/>
    </source>
</evidence>
<accession>A0A5S9BZF0</accession>
<reference evidence="1 2" key="1">
    <citation type="journal article" date="2019" name="Arch. Virol.">
        <title>A novel jumbo Tenacibaculum maritimum lytic phage with head-fiber-like appendages.</title>
        <authorList>
            <person name="Kawato Y."/>
            <person name="Istiqomah I."/>
            <person name="Gaafar A.Y."/>
            <person name="Hanaoka M."/>
            <person name="Ishimaru K."/>
            <person name="Yasuike M."/>
            <person name="Nishiki I."/>
            <person name="Nakamura Y."/>
            <person name="Fujiwara A."/>
            <person name="Nakai T."/>
        </authorList>
    </citation>
    <scope>NUCLEOTIDE SEQUENCE [LARGE SCALE GENOMIC DNA]</scope>
    <source>
        <strain evidence="1 2">PTm5</strain>
    </source>
</reference>
<dbReference type="EMBL" id="AP019525">
    <property type="protein sequence ID" value="BBI90859.1"/>
    <property type="molecule type" value="Genomic_DNA"/>
</dbReference>
<protein>
    <submittedName>
        <fullName evidence="1">Uncharacterized protein</fullName>
    </submittedName>
</protein>
<dbReference type="Proteomes" id="UP000424080">
    <property type="component" value="Segment"/>
</dbReference>
<sequence length="82" mass="9564">MSNNPEYNLTFIEAFEKVIYNGTCVRGENFKKGVYLKCSDRGELVTVDAKHFYKATPHPWIDSLKNQKYRELSVMTLKELSK</sequence>
<proteinExistence type="predicted"/>